<dbReference type="Pfam" id="PF00437">
    <property type="entry name" value="T2SSE"/>
    <property type="match status" value="1"/>
</dbReference>
<dbReference type="Gene3D" id="3.30.450.90">
    <property type="match status" value="1"/>
</dbReference>
<dbReference type="PROSITE" id="PS00662">
    <property type="entry name" value="T2SP_E"/>
    <property type="match status" value="1"/>
</dbReference>
<evidence type="ECO:0000313" key="8">
    <source>
        <dbReference type="EMBL" id="MDR7097739.1"/>
    </source>
</evidence>
<organism evidence="8 9">
    <name type="scientific">Agrilutibacter niabensis</name>
    <dbReference type="NCBI Taxonomy" id="380628"/>
    <lineage>
        <taxon>Bacteria</taxon>
        <taxon>Pseudomonadati</taxon>
        <taxon>Pseudomonadota</taxon>
        <taxon>Gammaproteobacteria</taxon>
        <taxon>Lysobacterales</taxon>
        <taxon>Lysobacteraceae</taxon>
        <taxon>Agrilutibacter</taxon>
    </lineage>
</organism>
<comment type="caution">
    <text evidence="8">The sequence shown here is derived from an EMBL/GenBank/DDBJ whole genome shotgun (WGS) entry which is preliminary data.</text>
</comment>
<accession>A0ABU1VJT1</accession>
<protein>
    <submittedName>
        <fullName evidence="8">Type IV pilus assembly protein PilB</fullName>
    </submittedName>
</protein>
<dbReference type="InterPro" id="IPR037257">
    <property type="entry name" value="T2SS_E_N_sf"/>
</dbReference>
<evidence type="ECO:0000313" key="9">
    <source>
        <dbReference type="Proteomes" id="UP001267878"/>
    </source>
</evidence>
<name>A0ABU1VJT1_9GAMM</name>
<evidence type="ECO:0000256" key="5">
    <source>
        <dbReference type="ARBA" id="ARBA00022840"/>
    </source>
</evidence>
<reference evidence="8 9" key="1">
    <citation type="submission" date="2023-07" db="EMBL/GenBank/DDBJ databases">
        <title>Sorghum-associated microbial communities from plants grown in Nebraska, USA.</title>
        <authorList>
            <person name="Schachtman D."/>
        </authorList>
    </citation>
    <scope>NUCLEOTIDE SEQUENCE [LARGE SCALE GENOMIC DNA]</scope>
    <source>
        <strain evidence="8 9">BE187</strain>
    </source>
</reference>
<comment type="subcellular location">
    <subcellularLocation>
        <location evidence="1">Cytoplasm</location>
    </subcellularLocation>
</comment>
<dbReference type="InterPro" id="IPR027417">
    <property type="entry name" value="P-loop_NTPase"/>
</dbReference>
<dbReference type="InterPro" id="IPR001482">
    <property type="entry name" value="T2SS/T4SS_dom"/>
</dbReference>
<dbReference type="Pfam" id="PF05157">
    <property type="entry name" value="MshEN"/>
    <property type="match status" value="1"/>
</dbReference>
<evidence type="ECO:0000256" key="2">
    <source>
        <dbReference type="ARBA" id="ARBA00006611"/>
    </source>
</evidence>
<dbReference type="PANTHER" id="PTHR30258:SF1">
    <property type="entry name" value="PROTEIN TRANSPORT PROTEIN HOFB HOMOLOG"/>
    <property type="match status" value="1"/>
</dbReference>
<comment type="similarity">
    <text evidence="2">Belongs to the GSP E family.</text>
</comment>
<dbReference type="InterPro" id="IPR007831">
    <property type="entry name" value="T2SS_GspE_N"/>
</dbReference>
<sequence length="579" mass="63005">MPEGLEIMAANLVGITGIARRLVLDGALEEQPARDAMAAATTERKPMSAYLVEKRLVSQAQLAAANSIEFGVPLFDVAALDPAQTAIKLVSEELVRKHNVLPMFKRGNRLFVGIADPTNTQALDEIKFQSNLVVEAILVDEDKIHRTIEQWLATADSLNNAMGDDEGMDNLSTSGGDDDLAAAGDSGVDAKGDDTPVVKFINKVLVDAIRKGASDIHFEPYETDYRVRLRIDGILKQVAKVPVKLQARIAARLKVMAQLDIAEKRVPQDGRIKLNLSKTKQIDFRVSTLPTLFGEKVVLRILDGGAAKLGIEKLGYEPGQQKLFVEAVKKPYGMVLVTGPTGSGKTVSLYTALNILNNEERNISTVEDPVEIRVPGINQVQMNVKRGMTFAAALRSFLRQDPDVIMVGEIRDLETAEIAVKAAQTGHMVLSTLHTNDAPQTIARLMNMGVAPFNITSSVTVVIAQRLARRLHDCKREMNIPEHALLAEGFTHEEIAGGMKIYEAVGCPDCTEGYKGRTGIYQVMPMSEEIQAIVLEGGNAMKIAEAAQKSGVRDLRQSALLKVKNGVTSLAEINRVTKD</sequence>
<proteinExistence type="inferred from homology"/>
<dbReference type="InterPro" id="IPR013374">
    <property type="entry name" value="ATPase_typ4_pilus-assembl_PilB"/>
</dbReference>
<gene>
    <name evidence="8" type="ORF">J2X04_000086</name>
</gene>
<evidence type="ECO:0000256" key="4">
    <source>
        <dbReference type="ARBA" id="ARBA00022741"/>
    </source>
</evidence>
<dbReference type="SUPFAM" id="SSF160246">
    <property type="entry name" value="EspE N-terminal domain-like"/>
    <property type="match status" value="1"/>
</dbReference>
<keyword evidence="9" id="KW-1185">Reference proteome</keyword>
<dbReference type="NCBIfam" id="TIGR02538">
    <property type="entry name" value="type_IV_pilB"/>
    <property type="match status" value="1"/>
</dbReference>
<dbReference type="CDD" id="cd01129">
    <property type="entry name" value="PulE-GspE-like"/>
    <property type="match status" value="1"/>
</dbReference>
<keyword evidence="4" id="KW-0547">Nucleotide-binding</keyword>
<feature type="domain" description="Bacterial type II secretion system protein E" evidence="7">
    <location>
        <begin position="398"/>
        <end position="412"/>
    </location>
</feature>
<evidence type="ECO:0000259" key="7">
    <source>
        <dbReference type="PROSITE" id="PS00662"/>
    </source>
</evidence>
<keyword evidence="5" id="KW-0067">ATP-binding</keyword>
<dbReference type="Proteomes" id="UP001267878">
    <property type="component" value="Unassembled WGS sequence"/>
</dbReference>
<evidence type="ECO:0000256" key="6">
    <source>
        <dbReference type="SAM" id="MobiDB-lite"/>
    </source>
</evidence>
<dbReference type="SUPFAM" id="SSF52540">
    <property type="entry name" value="P-loop containing nucleoside triphosphate hydrolases"/>
    <property type="match status" value="1"/>
</dbReference>
<dbReference type="Gene3D" id="3.30.300.160">
    <property type="entry name" value="Type II secretion system, protein E, N-terminal domain"/>
    <property type="match status" value="1"/>
</dbReference>
<evidence type="ECO:0000256" key="3">
    <source>
        <dbReference type="ARBA" id="ARBA00022490"/>
    </source>
</evidence>
<dbReference type="PANTHER" id="PTHR30258">
    <property type="entry name" value="TYPE II SECRETION SYSTEM PROTEIN GSPE-RELATED"/>
    <property type="match status" value="1"/>
</dbReference>
<dbReference type="Gene3D" id="3.40.50.300">
    <property type="entry name" value="P-loop containing nucleotide triphosphate hydrolases"/>
    <property type="match status" value="1"/>
</dbReference>
<feature type="region of interest" description="Disordered" evidence="6">
    <location>
        <begin position="163"/>
        <end position="185"/>
    </location>
</feature>
<evidence type="ECO:0000256" key="1">
    <source>
        <dbReference type="ARBA" id="ARBA00004496"/>
    </source>
</evidence>
<keyword evidence="3" id="KW-0963">Cytoplasm</keyword>
<dbReference type="EMBL" id="JAVDVW010000001">
    <property type="protein sequence ID" value="MDR7097739.1"/>
    <property type="molecule type" value="Genomic_DNA"/>
</dbReference>